<keyword evidence="8" id="KW-0812">Transmembrane</keyword>
<dbReference type="AlphaFoldDB" id="A0A3D8QP15"/>
<dbReference type="GeneID" id="38120675"/>
<dbReference type="PANTHER" id="PTHR24305:SF232">
    <property type="entry name" value="P450, PUTATIVE (EUROFUNG)-RELATED"/>
    <property type="match status" value="1"/>
</dbReference>
<evidence type="ECO:0000256" key="6">
    <source>
        <dbReference type="ARBA" id="ARBA00023004"/>
    </source>
</evidence>
<evidence type="ECO:0000256" key="1">
    <source>
        <dbReference type="ARBA" id="ARBA00001971"/>
    </source>
</evidence>
<reference evidence="9 10" key="1">
    <citation type="journal article" date="2018" name="IMA Fungus">
        <title>IMA Genome-F 9: Draft genome sequence of Annulohypoxylon stygium, Aspergillus mulundensis, Berkeleyomyces basicola (syn. Thielaviopsis basicola), Ceratocystis smalleyi, two Cercospora beticola strains, Coleophoma cylindrospora, Fusarium fracticaudum, Phialophora cf. hyalina, and Morchella septimelata.</title>
        <authorList>
            <person name="Wingfield B.D."/>
            <person name="Bills G.F."/>
            <person name="Dong Y."/>
            <person name="Huang W."/>
            <person name="Nel W.J."/>
            <person name="Swalarsk-Parry B.S."/>
            <person name="Vaghefi N."/>
            <person name="Wilken P.M."/>
            <person name="An Z."/>
            <person name="de Beer Z.W."/>
            <person name="De Vos L."/>
            <person name="Chen L."/>
            <person name="Duong T.A."/>
            <person name="Gao Y."/>
            <person name="Hammerbacher A."/>
            <person name="Kikkert J.R."/>
            <person name="Li Y."/>
            <person name="Li H."/>
            <person name="Li K."/>
            <person name="Li Q."/>
            <person name="Liu X."/>
            <person name="Ma X."/>
            <person name="Naidoo K."/>
            <person name="Pethybridge S.J."/>
            <person name="Sun J."/>
            <person name="Steenkamp E.T."/>
            <person name="van der Nest M.A."/>
            <person name="van Wyk S."/>
            <person name="Wingfield M.J."/>
            <person name="Xiong C."/>
            <person name="Yue Q."/>
            <person name="Zhang X."/>
        </authorList>
    </citation>
    <scope>NUCLEOTIDE SEQUENCE [LARGE SCALE GENOMIC DNA]</scope>
    <source>
        <strain evidence="9 10">DSM 5745</strain>
    </source>
</reference>
<dbReference type="PRINTS" id="PR00385">
    <property type="entry name" value="P450"/>
</dbReference>
<dbReference type="InterPro" id="IPR050121">
    <property type="entry name" value="Cytochrome_P450_monoxygenase"/>
</dbReference>
<dbReference type="GO" id="GO:0020037">
    <property type="term" value="F:heme binding"/>
    <property type="evidence" value="ECO:0007669"/>
    <property type="project" value="InterPro"/>
</dbReference>
<gene>
    <name evidence="9" type="ORF">DSM5745_10305</name>
</gene>
<name>A0A3D8QP15_9EURO</name>
<comment type="caution">
    <text evidence="9">The sequence shown here is derived from an EMBL/GenBank/DDBJ whole genome shotgun (WGS) entry which is preliminary data.</text>
</comment>
<comment type="cofactor">
    <cofactor evidence="1 7">
        <name>heme</name>
        <dbReference type="ChEBI" id="CHEBI:30413"/>
    </cofactor>
</comment>
<dbReference type="Gene3D" id="1.10.630.10">
    <property type="entry name" value="Cytochrome P450"/>
    <property type="match status" value="1"/>
</dbReference>
<dbReference type="InterPro" id="IPR002403">
    <property type="entry name" value="Cyt_P450_E_grp-IV"/>
</dbReference>
<keyword evidence="8" id="KW-1133">Transmembrane helix</keyword>
<evidence type="ECO:0000256" key="7">
    <source>
        <dbReference type="PIRSR" id="PIRSR602403-1"/>
    </source>
</evidence>
<comment type="similarity">
    <text evidence="2">Belongs to the cytochrome P450 family.</text>
</comment>
<proteinExistence type="inferred from homology"/>
<keyword evidence="10" id="KW-1185">Reference proteome</keyword>
<dbReference type="InterPro" id="IPR036396">
    <property type="entry name" value="Cyt_P450_sf"/>
</dbReference>
<keyword evidence="6 7" id="KW-0408">Iron</keyword>
<dbReference type="SUPFAM" id="SSF48264">
    <property type="entry name" value="Cytochrome P450"/>
    <property type="match status" value="1"/>
</dbReference>
<sequence>MALRDITSLSLERPWTLIVVPIILVIFVAIKRRYLSPLASIPGPPLASLTTLWKINEIIKGHTEETMLHLHQKHGPFVRIAPNEISIGRPSAIPALLHTKLPKGSWYEVFSIPDHRFVSQMSETDPGRHVAKGKNVAGGYALSNIIKSEKYVDEIIATLKAQLDAAVTERKEVGLDRWFNFFAFDVVGEVTFSQSFGFTKAGRDIGSAIGNARKLALYVSIMGHYVWIHHLTLGNPVLSRLGLIPASHLFDTCVSAIDARKRNPDARDDMMARWLHVRNTHPERMSENEVFAAAAANVGAGAETVSASLQALVYYLLKTESRGFLRTLQGELDGAQAEGKLSGVVQYGEAMGLAYLQACIKEAYRYHASIGTNLPRVVPKGGLTIEGQYFEEGTILSVNLWVIHRNPDIFGPDANDFNPERWLTEDKERAAKMEYYLVHWGAGYNQCPGRNLAHFEISKLAATLLRDYEFEMVDPEKEWTFSNHFITTPWGWPCWVRRRRLDE</sequence>
<feature type="transmembrane region" description="Helical" evidence="8">
    <location>
        <begin position="14"/>
        <end position="30"/>
    </location>
</feature>
<evidence type="ECO:0000256" key="4">
    <source>
        <dbReference type="ARBA" id="ARBA00022723"/>
    </source>
</evidence>
<protein>
    <recommendedName>
        <fullName evidence="11">Cytochrome P450</fullName>
    </recommendedName>
</protein>
<dbReference type="Proteomes" id="UP000256690">
    <property type="component" value="Unassembled WGS sequence"/>
</dbReference>
<dbReference type="InterPro" id="IPR001128">
    <property type="entry name" value="Cyt_P450"/>
</dbReference>
<keyword evidence="3 7" id="KW-0349">Heme</keyword>
<evidence type="ECO:0000256" key="8">
    <source>
        <dbReference type="SAM" id="Phobius"/>
    </source>
</evidence>
<dbReference type="OrthoDB" id="3934656at2759"/>
<keyword evidence="5" id="KW-0560">Oxidoreductase</keyword>
<keyword evidence="4 7" id="KW-0479">Metal-binding</keyword>
<evidence type="ECO:0000313" key="9">
    <source>
        <dbReference type="EMBL" id="RDW63194.1"/>
    </source>
</evidence>
<dbReference type="PANTHER" id="PTHR24305">
    <property type="entry name" value="CYTOCHROME P450"/>
    <property type="match status" value="1"/>
</dbReference>
<evidence type="ECO:0000256" key="2">
    <source>
        <dbReference type="ARBA" id="ARBA00010617"/>
    </source>
</evidence>
<evidence type="ECO:0008006" key="11">
    <source>
        <dbReference type="Google" id="ProtNLM"/>
    </source>
</evidence>
<organism evidence="9 10">
    <name type="scientific">Aspergillus mulundensis</name>
    <dbReference type="NCBI Taxonomy" id="1810919"/>
    <lineage>
        <taxon>Eukaryota</taxon>
        <taxon>Fungi</taxon>
        <taxon>Dikarya</taxon>
        <taxon>Ascomycota</taxon>
        <taxon>Pezizomycotina</taxon>
        <taxon>Eurotiomycetes</taxon>
        <taxon>Eurotiomycetidae</taxon>
        <taxon>Eurotiales</taxon>
        <taxon>Aspergillaceae</taxon>
        <taxon>Aspergillus</taxon>
        <taxon>Aspergillus subgen. Nidulantes</taxon>
    </lineage>
</organism>
<dbReference type="GO" id="GO:0044550">
    <property type="term" value="P:secondary metabolite biosynthetic process"/>
    <property type="evidence" value="ECO:0007669"/>
    <property type="project" value="UniProtKB-ARBA"/>
</dbReference>
<dbReference type="Pfam" id="PF00067">
    <property type="entry name" value="p450"/>
    <property type="match status" value="1"/>
</dbReference>
<dbReference type="FunFam" id="1.10.630.10:FF:000188">
    <property type="entry name" value="Cytochrome P450, putative (Eurofung)"/>
    <property type="match status" value="1"/>
</dbReference>
<dbReference type="RefSeq" id="XP_026599383.1">
    <property type="nucleotide sequence ID" value="XM_026752321.1"/>
</dbReference>
<accession>A0A3D8QP15</accession>
<dbReference type="PRINTS" id="PR00465">
    <property type="entry name" value="EP450IV"/>
</dbReference>
<dbReference type="CDD" id="cd11060">
    <property type="entry name" value="CYP57A1-like"/>
    <property type="match status" value="1"/>
</dbReference>
<dbReference type="GO" id="GO:0016705">
    <property type="term" value="F:oxidoreductase activity, acting on paired donors, with incorporation or reduction of molecular oxygen"/>
    <property type="evidence" value="ECO:0007669"/>
    <property type="project" value="InterPro"/>
</dbReference>
<evidence type="ECO:0000256" key="5">
    <source>
        <dbReference type="ARBA" id="ARBA00023002"/>
    </source>
</evidence>
<keyword evidence="8" id="KW-0472">Membrane</keyword>
<dbReference type="STRING" id="1810919.A0A3D8QP15"/>
<dbReference type="GO" id="GO:0004497">
    <property type="term" value="F:monooxygenase activity"/>
    <property type="evidence" value="ECO:0007669"/>
    <property type="project" value="InterPro"/>
</dbReference>
<dbReference type="GO" id="GO:0005506">
    <property type="term" value="F:iron ion binding"/>
    <property type="evidence" value="ECO:0007669"/>
    <property type="project" value="InterPro"/>
</dbReference>
<evidence type="ECO:0000256" key="3">
    <source>
        <dbReference type="ARBA" id="ARBA00022617"/>
    </source>
</evidence>
<dbReference type="EMBL" id="PVWQ01000015">
    <property type="protein sequence ID" value="RDW63194.1"/>
    <property type="molecule type" value="Genomic_DNA"/>
</dbReference>
<evidence type="ECO:0000313" key="10">
    <source>
        <dbReference type="Proteomes" id="UP000256690"/>
    </source>
</evidence>
<feature type="binding site" description="axial binding residue" evidence="7">
    <location>
        <position position="447"/>
    </location>
    <ligand>
        <name>heme</name>
        <dbReference type="ChEBI" id="CHEBI:30413"/>
    </ligand>
    <ligandPart>
        <name>Fe</name>
        <dbReference type="ChEBI" id="CHEBI:18248"/>
    </ligandPart>
</feature>